<dbReference type="GO" id="GO:0003746">
    <property type="term" value="F:translation elongation factor activity"/>
    <property type="evidence" value="ECO:0007669"/>
    <property type="project" value="UniProtKB-UniRule"/>
</dbReference>
<keyword evidence="3 4" id="KW-0648">Protein biosynthesis</keyword>
<name>A0A0K0D2V5_ANGCA</name>
<dbReference type="PANTHER" id="PTHR11741:SF0">
    <property type="entry name" value="ELONGATION FACTOR TS, MITOCHONDRIAL"/>
    <property type="match status" value="1"/>
</dbReference>
<evidence type="ECO:0000313" key="7">
    <source>
        <dbReference type="WBParaSite" id="ACAC_0000440001-mRNA-1"/>
    </source>
</evidence>
<comment type="function">
    <text evidence="4">Associates with the EF-Tu.GDP complex and induces the exchange of GDP to GTP. It remains bound to the aminoacyl-tRNA.EF-Tu.GTP complex up to the GTP hydrolysis stage on the ribosome.</text>
</comment>
<evidence type="ECO:0000256" key="2">
    <source>
        <dbReference type="ARBA" id="ARBA00022768"/>
    </source>
</evidence>
<proteinExistence type="inferred from homology"/>
<evidence type="ECO:0000256" key="1">
    <source>
        <dbReference type="ARBA" id="ARBA00005532"/>
    </source>
</evidence>
<dbReference type="PROSITE" id="PS01127">
    <property type="entry name" value="EF_TS_2"/>
    <property type="match status" value="1"/>
</dbReference>
<comment type="similarity">
    <text evidence="1 4">Belongs to the EF-Ts family.</text>
</comment>
<dbReference type="InterPro" id="IPR014039">
    <property type="entry name" value="Transl_elong_EFTs/EF1B_dimer"/>
</dbReference>
<organism evidence="6 7">
    <name type="scientific">Angiostrongylus cantonensis</name>
    <name type="common">Rat lungworm</name>
    <dbReference type="NCBI Taxonomy" id="6313"/>
    <lineage>
        <taxon>Eukaryota</taxon>
        <taxon>Metazoa</taxon>
        <taxon>Ecdysozoa</taxon>
        <taxon>Nematoda</taxon>
        <taxon>Chromadorea</taxon>
        <taxon>Rhabditida</taxon>
        <taxon>Rhabditina</taxon>
        <taxon>Rhabditomorpha</taxon>
        <taxon>Strongyloidea</taxon>
        <taxon>Metastrongylidae</taxon>
        <taxon>Angiostrongylus</taxon>
    </lineage>
</organism>
<dbReference type="Pfam" id="PF25025">
    <property type="entry name" value="EF-Ts_N"/>
    <property type="match status" value="1"/>
</dbReference>
<dbReference type="AlphaFoldDB" id="A0A0K0D2V5"/>
<dbReference type="InterPro" id="IPR036402">
    <property type="entry name" value="EF-Ts_dimer_sf"/>
</dbReference>
<accession>A0A0K0D2V5</accession>
<sequence>MKLRKRTGYSFVNCRKAILQFGPGNLEEAVKWLNQKAQTEGWEKATKLSSRPTTQGLIAVKSTESVAAVTELNCETDFVARGDNFKDLVRYKLRHYLNEGCKTPLC</sequence>
<feature type="domain" description="Translation elongation factor EFTs/EF1B dimerisation" evidence="5">
    <location>
        <begin position="67"/>
        <end position="101"/>
    </location>
</feature>
<keyword evidence="6" id="KW-1185">Reference proteome</keyword>
<dbReference type="GO" id="GO:0005739">
    <property type="term" value="C:mitochondrion"/>
    <property type="evidence" value="ECO:0007669"/>
    <property type="project" value="UniProtKB-SubCell"/>
</dbReference>
<dbReference type="STRING" id="6313.A0A0K0D2V5"/>
<evidence type="ECO:0000256" key="3">
    <source>
        <dbReference type="ARBA" id="ARBA00022917"/>
    </source>
</evidence>
<dbReference type="GO" id="GO:0070125">
    <property type="term" value="P:mitochondrial translational elongation"/>
    <property type="evidence" value="ECO:0007669"/>
    <property type="project" value="TreeGrafter"/>
</dbReference>
<dbReference type="InterPro" id="IPR001816">
    <property type="entry name" value="Transl_elong_EFTs/EF1B"/>
</dbReference>
<evidence type="ECO:0000313" key="6">
    <source>
        <dbReference type="Proteomes" id="UP000035642"/>
    </source>
</evidence>
<dbReference type="SUPFAM" id="SSF46934">
    <property type="entry name" value="UBA-like"/>
    <property type="match status" value="1"/>
</dbReference>
<dbReference type="InterPro" id="IPR009060">
    <property type="entry name" value="UBA-like_sf"/>
</dbReference>
<dbReference type="HAMAP" id="MF_00050">
    <property type="entry name" value="EF_Ts"/>
    <property type="match status" value="1"/>
</dbReference>
<dbReference type="Gene3D" id="3.30.479.20">
    <property type="entry name" value="Elongation factor Ts, dimerisation domain"/>
    <property type="match status" value="1"/>
</dbReference>
<dbReference type="PANTHER" id="PTHR11741">
    <property type="entry name" value="ELONGATION FACTOR TS"/>
    <property type="match status" value="1"/>
</dbReference>
<dbReference type="SUPFAM" id="SSF54713">
    <property type="entry name" value="Elongation factor Ts (EF-Ts), dimerisation domain"/>
    <property type="match status" value="1"/>
</dbReference>
<keyword evidence="4" id="KW-0496">Mitochondrion</keyword>
<evidence type="ECO:0000259" key="5">
    <source>
        <dbReference type="Pfam" id="PF00889"/>
    </source>
</evidence>
<keyword evidence="2 4" id="KW-0251">Elongation factor</keyword>
<dbReference type="Gene3D" id="1.10.8.10">
    <property type="entry name" value="DNA helicase RuvA subunit, C-terminal domain"/>
    <property type="match status" value="1"/>
</dbReference>
<dbReference type="Pfam" id="PF00889">
    <property type="entry name" value="EF_TS"/>
    <property type="match status" value="1"/>
</dbReference>
<dbReference type="WBParaSite" id="ACAC_0000440001-mRNA-1">
    <property type="protein sequence ID" value="ACAC_0000440001-mRNA-1"/>
    <property type="gene ID" value="ACAC_0000440001"/>
</dbReference>
<comment type="subcellular location">
    <subcellularLocation>
        <location evidence="4">Mitochondrion</location>
    </subcellularLocation>
</comment>
<evidence type="ECO:0000256" key="4">
    <source>
        <dbReference type="HAMAP-Rule" id="MF_03135"/>
    </source>
</evidence>
<reference evidence="6" key="1">
    <citation type="submission" date="2012-09" db="EMBL/GenBank/DDBJ databases">
        <authorList>
            <person name="Martin A.A."/>
        </authorList>
    </citation>
    <scope>NUCLEOTIDE SEQUENCE</scope>
</reference>
<dbReference type="Proteomes" id="UP000035642">
    <property type="component" value="Unassembled WGS sequence"/>
</dbReference>
<reference evidence="7" key="2">
    <citation type="submission" date="2017-02" db="UniProtKB">
        <authorList>
            <consortium name="WormBaseParasite"/>
        </authorList>
    </citation>
    <scope>IDENTIFICATION</scope>
</reference>
<dbReference type="InterPro" id="IPR018101">
    <property type="entry name" value="Transl_elong_Ts_CS"/>
</dbReference>
<protein>
    <recommendedName>
        <fullName evidence="4">Elongation factor Ts, mitochondrial</fullName>
        <shortName evidence="4">EF-Ts</shortName>
        <shortName evidence="4">EF-TsMt</shortName>
    </recommendedName>
</protein>